<dbReference type="Gene3D" id="3.30.450.200">
    <property type="match status" value="1"/>
</dbReference>
<dbReference type="SMART" id="SM00801">
    <property type="entry name" value="dDENN"/>
    <property type="match status" value="1"/>
</dbReference>
<dbReference type="SMART" id="SM00799">
    <property type="entry name" value="DENN"/>
    <property type="match status" value="1"/>
</dbReference>
<evidence type="ECO:0000313" key="4">
    <source>
        <dbReference type="EMBL" id="CAD9671289.1"/>
    </source>
</evidence>
<dbReference type="EMBL" id="HBHK01005897">
    <property type="protein sequence ID" value="CAD9671289.1"/>
    <property type="molecule type" value="Transcribed_RNA"/>
</dbReference>
<name>A0A7S2RHS4_9STRA</name>
<dbReference type="PROSITE" id="PS50211">
    <property type="entry name" value="DENN"/>
    <property type="match status" value="1"/>
</dbReference>
<evidence type="ECO:0000256" key="1">
    <source>
        <dbReference type="PROSITE-ProRule" id="PRU00708"/>
    </source>
</evidence>
<dbReference type="InterPro" id="IPR001194">
    <property type="entry name" value="cDENN_dom"/>
</dbReference>
<feature type="region of interest" description="Disordered" evidence="2">
    <location>
        <begin position="866"/>
        <end position="885"/>
    </location>
</feature>
<dbReference type="InterPro" id="IPR005113">
    <property type="entry name" value="uDENN_dom"/>
</dbReference>
<dbReference type="NCBIfam" id="TIGR00756">
    <property type="entry name" value="PPR"/>
    <property type="match status" value="1"/>
</dbReference>
<organism evidence="4">
    <name type="scientific">Mucochytrium quahogii</name>
    <dbReference type="NCBI Taxonomy" id="96639"/>
    <lineage>
        <taxon>Eukaryota</taxon>
        <taxon>Sar</taxon>
        <taxon>Stramenopiles</taxon>
        <taxon>Bigyra</taxon>
        <taxon>Labyrinthulomycetes</taxon>
        <taxon>Thraustochytrida</taxon>
        <taxon>Thraustochytriidae</taxon>
        <taxon>Mucochytrium</taxon>
    </lineage>
</organism>
<dbReference type="Pfam" id="PF01535">
    <property type="entry name" value="PPR"/>
    <property type="match status" value="1"/>
</dbReference>
<dbReference type="Pfam" id="PF03455">
    <property type="entry name" value="dDENN"/>
    <property type="match status" value="1"/>
</dbReference>
<dbReference type="PROSITE" id="PS51375">
    <property type="entry name" value="PPR"/>
    <property type="match status" value="1"/>
</dbReference>
<dbReference type="Pfam" id="PF03456">
    <property type="entry name" value="uDENN"/>
    <property type="match status" value="1"/>
</dbReference>
<dbReference type="InterPro" id="IPR051696">
    <property type="entry name" value="DENN_Domain_GEFs"/>
</dbReference>
<dbReference type="GO" id="GO:0032483">
    <property type="term" value="P:regulation of Rab protein signal transduction"/>
    <property type="evidence" value="ECO:0007669"/>
    <property type="project" value="TreeGrafter"/>
</dbReference>
<feature type="repeat" description="PPR" evidence="1">
    <location>
        <begin position="729"/>
        <end position="763"/>
    </location>
</feature>
<dbReference type="Gene3D" id="3.40.50.11500">
    <property type="match status" value="1"/>
</dbReference>
<protein>
    <recommendedName>
        <fullName evidence="3">UDENN domain-containing protein</fullName>
    </recommendedName>
</protein>
<feature type="compositionally biased region" description="Basic residues" evidence="2">
    <location>
        <begin position="811"/>
        <end position="820"/>
    </location>
</feature>
<feature type="compositionally biased region" description="Basic residues" evidence="2">
    <location>
        <begin position="1113"/>
        <end position="1122"/>
    </location>
</feature>
<accession>A0A7S2RHS4</accession>
<dbReference type="InterPro" id="IPR005112">
    <property type="entry name" value="dDENN_dom"/>
</dbReference>
<feature type="domain" description="UDENN" evidence="3">
    <location>
        <begin position="24"/>
        <end position="500"/>
    </location>
</feature>
<dbReference type="AlphaFoldDB" id="A0A7S2RHS4"/>
<feature type="region of interest" description="Disordered" evidence="2">
    <location>
        <begin position="803"/>
        <end position="857"/>
    </location>
</feature>
<evidence type="ECO:0000259" key="3">
    <source>
        <dbReference type="PROSITE" id="PS50211"/>
    </source>
</evidence>
<dbReference type="PANTHER" id="PTHR12296:SF21">
    <property type="entry name" value="DENN DOMAIN-CONTAINING PROTEIN 3"/>
    <property type="match status" value="1"/>
</dbReference>
<dbReference type="InterPro" id="IPR037516">
    <property type="entry name" value="Tripartite_DENN"/>
</dbReference>
<dbReference type="Gene3D" id="1.25.40.10">
    <property type="entry name" value="Tetratricopeptide repeat domain"/>
    <property type="match status" value="1"/>
</dbReference>
<gene>
    <name evidence="4" type="ORF">QSP1433_LOCUS3495</name>
</gene>
<proteinExistence type="predicted"/>
<sequence length="1168" mass="132833">MNSNNPHSRLIEYFLVVGVNDEQGLSRVHTENPKSGSIQDELYAVQVLDRFPVVDHKDVDFPSGVPVFCFADGGASLVDRMEMPVFFEFVTTGGCGGHLYGYALTIYEPLAEHMYCEEWNRLNKRFYVPKCLCILSHWPFRSQYRTFLTQLYRLSISPVTVPLERIISNFVCEVPVPPPGKVRILHNIGDAELVFTRPPVNNPISWTDLGFQQVFEALDLHNILRVFSALLTERQILVRSSQRSLLTTFGEVMRALLYPFCWSHVYIPLLPKAMLMVLQAPLPFMIGVHEPILESALAAGLVPQPTTVIVNLDRNEVTVSSLKYAILELPVHDTKKLLSRISQCAPAFRNRQSFWQRDILPFMDSAICHAVKPYEIDDYTVAHVRQVAQSADGEINGRTSVWCTLRNGECNWPMVRTAFFRFFVSLLRDYKDFLIYPIQKPTKKAVSINKEQRAKANGSFDFVTFLSRRKKSEHAFMSCLVQTQHFQCFVDDRLHPDGAHDADVVFFDQSLGAKHNRSFLTRMIPVMKSETRFLNDHQYDITKTVVTHPPDSSDVTRPNEYWMPENPQKGYDRFPRLLTDLYGTIRPVSEIVQRLKSEAFMVSKARRLNTGTSMLDSFSGASDAIYATWFLLFCASIGRDSEFSQQLANLGRGVHYVDRMSIWSESTLDENECERDSLFSRRISGQEIARRTSMNSVDVISKEANFSLSQLDVAFDVLDASQKWGTAADEVVYRSLIDACGRCGHTDYAIRVLGMMHQKGMSPDALVYSNLVQSFSMNGDVNHSLKLDILDWEKLRQEVSEANRRIEQRTSQRRMIRKHMSSASTSTKSNNGSTLRTHQSSPSNDTIEPPTSHTPQLLVRKTIQQWGSRGSARLPQDDLSTLDEKPSFRKLQDMLFGSRSQLEGEEKDAASSVYSSDSVEPARIAFEHTHMERIFPGLTIDTERETCPGCHMSVCDEELRKGWNRDANDYTTACPNCGRKFVAFFTVASQHPTWVGSKGVGTELFCEFLPPWALSKEVQTVLLNHDIEFVCRERFRETNPTVFWNLVLYFTEFNLPMEFLTGPYISTSPHTSPPVSPILDVTVKPELVLQELRDNNNIVSPTLDDSRKSWPSRIRKSKKGQKKSLPPGNYFSGKSFGVGNSQNFRSSKNEVENAIQRRTSNNASSPCR</sequence>
<feature type="compositionally biased region" description="Polar residues" evidence="2">
    <location>
        <begin position="1156"/>
        <end position="1168"/>
    </location>
</feature>
<dbReference type="InterPro" id="IPR043153">
    <property type="entry name" value="DENN_C"/>
</dbReference>
<dbReference type="InterPro" id="IPR011990">
    <property type="entry name" value="TPR-like_helical_dom_sf"/>
</dbReference>
<evidence type="ECO:0000256" key="2">
    <source>
        <dbReference type="SAM" id="MobiDB-lite"/>
    </source>
</evidence>
<dbReference type="PANTHER" id="PTHR12296">
    <property type="entry name" value="DENN DOMAIN-CONTAINING PROTEIN 4"/>
    <property type="match status" value="1"/>
</dbReference>
<feature type="compositionally biased region" description="Polar residues" evidence="2">
    <location>
        <begin position="821"/>
        <end position="855"/>
    </location>
</feature>
<dbReference type="Pfam" id="PF02141">
    <property type="entry name" value="DENN"/>
    <property type="match status" value="1"/>
</dbReference>
<dbReference type="SMART" id="SM00800">
    <property type="entry name" value="uDENN"/>
    <property type="match status" value="1"/>
</dbReference>
<feature type="region of interest" description="Disordered" evidence="2">
    <location>
        <begin position="1099"/>
        <end position="1168"/>
    </location>
</feature>
<reference evidence="4" key="1">
    <citation type="submission" date="2021-01" db="EMBL/GenBank/DDBJ databases">
        <authorList>
            <person name="Corre E."/>
            <person name="Pelletier E."/>
            <person name="Niang G."/>
            <person name="Scheremetjew M."/>
            <person name="Finn R."/>
            <person name="Kale V."/>
            <person name="Holt S."/>
            <person name="Cochrane G."/>
            <person name="Meng A."/>
            <person name="Brown T."/>
            <person name="Cohen L."/>
        </authorList>
    </citation>
    <scope>NUCLEOTIDE SEQUENCE</scope>
    <source>
        <strain evidence="4">NY070348D</strain>
    </source>
</reference>
<dbReference type="InterPro" id="IPR002885">
    <property type="entry name" value="PPR_rpt"/>
</dbReference>
<dbReference type="GO" id="GO:0031410">
    <property type="term" value="C:cytoplasmic vesicle"/>
    <property type="evidence" value="ECO:0007669"/>
    <property type="project" value="TreeGrafter"/>
</dbReference>